<feature type="transmembrane region" description="Helical" evidence="1">
    <location>
        <begin position="15"/>
        <end position="34"/>
    </location>
</feature>
<dbReference type="Proteomes" id="UP000697998">
    <property type="component" value="Unassembled WGS sequence"/>
</dbReference>
<proteinExistence type="predicted"/>
<evidence type="ECO:0000313" key="4">
    <source>
        <dbReference type="Proteomes" id="UP000697998"/>
    </source>
</evidence>
<dbReference type="EMBL" id="JADJMH010000012">
    <property type="protein sequence ID" value="MBK7675472.1"/>
    <property type="molecule type" value="Genomic_DNA"/>
</dbReference>
<dbReference type="InterPro" id="IPR013424">
    <property type="entry name" value="Ice-binding_C"/>
</dbReference>
<evidence type="ECO:0000259" key="2">
    <source>
        <dbReference type="Pfam" id="PF07589"/>
    </source>
</evidence>
<keyword evidence="1" id="KW-0812">Transmembrane</keyword>
<accession>A0A935UGA7</accession>
<sequence length="58" mass="6333">MSLQVLVAPVPEPDSLALVLAGLLGVAALRRRAVFRRQSRGRCRPKEDASVAIDTLRH</sequence>
<name>A0A935UGA7_9PROT</name>
<organism evidence="3 4">
    <name type="scientific">Candidatus Accumulibacter proximus</name>
    <dbReference type="NCBI Taxonomy" id="2954385"/>
    <lineage>
        <taxon>Bacteria</taxon>
        <taxon>Pseudomonadati</taxon>
        <taxon>Pseudomonadota</taxon>
        <taxon>Betaproteobacteria</taxon>
        <taxon>Candidatus Accumulibacter</taxon>
    </lineage>
</organism>
<keyword evidence="1" id="KW-1133">Transmembrane helix</keyword>
<reference evidence="3 4" key="1">
    <citation type="submission" date="2020-10" db="EMBL/GenBank/DDBJ databases">
        <title>Connecting structure to function with the recovery of over 1000 high-quality activated sludge metagenome-assembled genomes encoding full-length rRNA genes using long-read sequencing.</title>
        <authorList>
            <person name="Singleton C.M."/>
            <person name="Petriglieri F."/>
            <person name="Kristensen J.M."/>
            <person name="Kirkegaard R.H."/>
            <person name="Michaelsen T.Y."/>
            <person name="Andersen M.H."/>
            <person name="Karst S.M."/>
            <person name="Dueholm M.S."/>
            <person name="Nielsen P.H."/>
            <person name="Albertsen M."/>
        </authorList>
    </citation>
    <scope>NUCLEOTIDE SEQUENCE [LARGE SCALE GENOMIC DNA]</scope>
    <source>
        <strain evidence="3">EsbW_18-Q3-R4-48_BATAC.285</strain>
    </source>
</reference>
<evidence type="ECO:0000256" key="1">
    <source>
        <dbReference type="SAM" id="Phobius"/>
    </source>
</evidence>
<keyword evidence="1" id="KW-0472">Membrane</keyword>
<evidence type="ECO:0000313" key="3">
    <source>
        <dbReference type="EMBL" id="MBK7675472.1"/>
    </source>
</evidence>
<dbReference type="NCBIfam" id="TIGR02595">
    <property type="entry name" value="PEP_CTERM"/>
    <property type="match status" value="1"/>
</dbReference>
<feature type="domain" description="Ice-binding protein C-terminal" evidence="2">
    <location>
        <begin position="9"/>
        <end position="32"/>
    </location>
</feature>
<gene>
    <name evidence="3" type="ORF">IPJ27_12370</name>
</gene>
<protein>
    <submittedName>
        <fullName evidence="3">PEP-CTERM sorting domain-containing protein</fullName>
    </submittedName>
</protein>
<comment type="caution">
    <text evidence="3">The sequence shown here is derived from an EMBL/GenBank/DDBJ whole genome shotgun (WGS) entry which is preliminary data.</text>
</comment>
<dbReference type="Pfam" id="PF07589">
    <property type="entry name" value="PEP-CTERM"/>
    <property type="match status" value="1"/>
</dbReference>
<dbReference type="AlphaFoldDB" id="A0A935UGA7"/>